<dbReference type="PANTHER" id="PTHR10083:SF374">
    <property type="entry name" value="BPTI_KUNITZ INHIBITOR DOMAIN-CONTAINING PROTEIN"/>
    <property type="match status" value="1"/>
</dbReference>
<dbReference type="EMBL" id="GFPF01000595">
    <property type="protein sequence ID" value="MAA11741.1"/>
    <property type="molecule type" value="Transcribed_RNA"/>
</dbReference>
<evidence type="ECO:0000256" key="4">
    <source>
        <dbReference type="SAM" id="SignalP"/>
    </source>
</evidence>
<keyword evidence="3" id="KW-1015">Disulfide bond</keyword>
<sequence length="165" mass="18878">MVFEARTFAVVIPLMCYVFGTGRIPKGCNIKPSMDKCGSTVPRWFYNASSQTCQPVLWKRCGYKGNLFKTHSDCEQGCGRSYKSVDDHCLKFPRGQYRNHSKGSTSMWSFHFESGTCVATYYDGLSGSKNFYSTCKICSKKCLRHTLQRQTSPDRRPKRHPSLRI</sequence>
<dbReference type="InterPro" id="IPR036880">
    <property type="entry name" value="Kunitz_BPTI_sf"/>
</dbReference>
<dbReference type="PANTHER" id="PTHR10083">
    <property type="entry name" value="KUNITZ-TYPE PROTEASE INHIBITOR-RELATED"/>
    <property type="match status" value="1"/>
</dbReference>
<dbReference type="SMART" id="SM00131">
    <property type="entry name" value="KU"/>
    <property type="match status" value="1"/>
</dbReference>
<dbReference type="InterPro" id="IPR002223">
    <property type="entry name" value="Kunitz_BPTI"/>
</dbReference>
<protein>
    <submittedName>
        <fullName evidence="6">Pancreatic trypsin inhibitor</fullName>
    </submittedName>
</protein>
<keyword evidence="1" id="KW-0646">Protease inhibitor</keyword>
<name>A0A224YBF6_9ACAR</name>
<proteinExistence type="predicted"/>
<evidence type="ECO:0000259" key="5">
    <source>
        <dbReference type="PROSITE" id="PS50279"/>
    </source>
</evidence>
<keyword evidence="2" id="KW-0722">Serine protease inhibitor</keyword>
<dbReference type="Pfam" id="PF00014">
    <property type="entry name" value="Kunitz_BPTI"/>
    <property type="match status" value="1"/>
</dbReference>
<feature type="chain" id="PRO_5012894946" evidence="4">
    <location>
        <begin position="23"/>
        <end position="165"/>
    </location>
</feature>
<accession>A0A224YBF6</accession>
<dbReference type="AlphaFoldDB" id="A0A224YBF6"/>
<dbReference type="GO" id="GO:0005615">
    <property type="term" value="C:extracellular space"/>
    <property type="evidence" value="ECO:0007669"/>
    <property type="project" value="TreeGrafter"/>
</dbReference>
<dbReference type="PROSITE" id="PS50279">
    <property type="entry name" value="BPTI_KUNITZ_2"/>
    <property type="match status" value="1"/>
</dbReference>
<evidence type="ECO:0000256" key="3">
    <source>
        <dbReference type="ARBA" id="ARBA00023157"/>
    </source>
</evidence>
<evidence type="ECO:0000256" key="1">
    <source>
        <dbReference type="ARBA" id="ARBA00022690"/>
    </source>
</evidence>
<dbReference type="SUPFAM" id="SSF57362">
    <property type="entry name" value="BPTI-like"/>
    <property type="match status" value="2"/>
</dbReference>
<evidence type="ECO:0000313" key="6">
    <source>
        <dbReference type="EMBL" id="MAA11741.1"/>
    </source>
</evidence>
<dbReference type="InterPro" id="IPR050098">
    <property type="entry name" value="TFPI/VKTCI-like"/>
</dbReference>
<evidence type="ECO:0000256" key="2">
    <source>
        <dbReference type="ARBA" id="ARBA00022900"/>
    </source>
</evidence>
<organism evidence="6">
    <name type="scientific">Rhipicephalus zambeziensis</name>
    <dbReference type="NCBI Taxonomy" id="60191"/>
    <lineage>
        <taxon>Eukaryota</taxon>
        <taxon>Metazoa</taxon>
        <taxon>Ecdysozoa</taxon>
        <taxon>Arthropoda</taxon>
        <taxon>Chelicerata</taxon>
        <taxon>Arachnida</taxon>
        <taxon>Acari</taxon>
        <taxon>Parasitiformes</taxon>
        <taxon>Ixodida</taxon>
        <taxon>Ixodoidea</taxon>
        <taxon>Ixodidae</taxon>
        <taxon>Rhipicephalinae</taxon>
        <taxon>Rhipicephalus</taxon>
        <taxon>Rhipicephalus</taxon>
    </lineage>
</organism>
<reference evidence="6" key="1">
    <citation type="journal article" date="2017" name="Parasit. Vectors">
        <title>Sialotranscriptomics of Rhipicephalus zambeziensis reveals intricate expression profiles of secretory proteins and suggests tight temporal transcriptional regulation during blood-feeding.</title>
        <authorList>
            <person name="de Castro M.H."/>
            <person name="de Klerk D."/>
            <person name="Pienaar R."/>
            <person name="Rees D.J.G."/>
            <person name="Mans B.J."/>
        </authorList>
    </citation>
    <scope>NUCLEOTIDE SEQUENCE</scope>
    <source>
        <tissue evidence="6">Salivary glands</tissue>
    </source>
</reference>
<dbReference type="GO" id="GO:0004867">
    <property type="term" value="F:serine-type endopeptidase inhibitor activity"/>
    <property type="evidence" value="ECO:0007669"/>
    <property type="project" value="UniProtKB-KW"/>
</dbReference>
<feature type="domain" description="BPTI/Kunitz inhibitor" evidence="5">
    <location>
        <begin position="28"/>
        <end position="78"/>
    </location>
</feature>
<keyword evidence="4" id="KW-0732">Signal</keyword>
<dbReference type="Gene3D" id="4.10.410.10">
    <property type="entry name" value="Pancreatic trypsin inhibitor Kunitz domain"/>
    <property type="match status" value="2"/>
</dbReference>
<feature type="signal peptide" evidence="4">
    <location>
        <begin position="1"/>
        <end position="22"/>
    </location>
</feature>